<evidence type="ECO:0000259" key="2">
    <source>
        <dbReference type="Pfam" id="PF24266"/>
    </source>
</evidence>
<feature type="non-terminal residue" evidence="3">
    <location>
        <position position="1"/>
    </location>
</feature>
<dbReference type="Gene3D" id="1.10.10.10">
    <property type="entry name" value="Winged helix-like DNA-binding domain superfamily/Winged helix DNA-binding domain"/>
    <property type="match status" value="2"/>
</dbReference>
<dbReference type="InterPro" id="IPR056504">
    <property type="entry name" value="HTH_HVO_0163_N"/>
</dbReference>
<dbReference type="InterPro" id="IPR013196">
    <property type="entry name" value="HTH_11"/>
</dbReference>
<evidence type="ECO:0000259" key="1">
    <source>
        <dbReference type="Pfam" id="PF08279"/>
    </source>
</evidence>
<comment type="caution">
    <text evidence="3">The sequence shown here is derived from an EMBL/GenBank/DDBJ whole genome shotgun (WGS) entry which is preliminary data.</text>
</comment>
<dbReference type="InterPro" id="IPR011991">
    <property type="entry name" value="ArsR-like_HTH"/>
</dbReference>
<dbReference type="InterPro" id="IPR036390">
    <property type="entry name" value="WH_DNA-bd_sf"/>
</dbReference>
<proteinExistence type="predicted"/>
<accession>A0A0F9LL86</accession>
<dbReference type="Pfam" id="PF08279">
    <property type="entry name" value="HTH_11"/>
    <property type="match status" value="1"/>
</dbReference>
<dbReference type="CDD" id="cd00090">
    <property type="entry name" value="HTH_ARSR"/>
    <property type="match status" value="1"/>
</dbReference>
<dbReference type="InterPro" id="IPR036388">
    <property type="entry name" value="WH-like_DNA-bd_sf"/>
</dbReference>
<organism evidence="3">
    <name type="scientific">marine sediment metagenome</name>
    <dbReference type="NCBI Taxonomy" id="412755"/>
    <lineage>
        <taxon>unclassified sequences</taxon>
        <taxon>metagenomes</taxon>
        <taxon>ecological metagenomes</taxon>
    </lineage>
</organism>
<dbReference type="Pfam" id="PF24266">
    <property type="entry name" value="HTH_HVO_0163_N"/>
    <property type="match status" value="1"/>
</dbReference>
<reference evidence="3" key="1">
    <citation type="journal article" date="2015" name="Nature">
        <title>Complex archaea that bridge the gap between prokaryotes and eukaryotes.</title>
        <authorList>
            <person name="Spang A."/>
            <person name="Saw J.H."/>
            <person name="Jorgensen S.L."/>
            <person name="Zaremba-Niedzwiedzka K."/>
            <person name="Martijn J."/>
            <person name="Lind A.E."/>
            <person name="van Eijk R."/>
            <person name="Schleper C."/>
            <person name="Guy L."/>
            <person name="Ettema T.J."/>
        </authorList>
    </citation>
    <scope>NUCLEOTIDE SEQUENCE</scope>
</reference>
<sequence>KNRYFDMTEILPFIMSRLRMTSSNLNMRRIEEILKILVKKKLIVEGSKLSVNDILGNQKRKEIYDYILQKPGVYFYKIIRELKLSNHVVTWHLNMLLKFNFIKKERFENRDLYFDSNYNESNPRFRYFTSKEKSRKIIIYLRNNDYGIAKTQLSKELNMHTTTISKYLKFLEEYGIIFKKKISKRIIYFLNEDFFESPLPFMNNKE</sequence>
<dbReference type="AlphaFoldDB" id="A0A0F9LL86"/>
<dbReference type="PANTHER" id="PTHR36216">
    <property type="entry name" value="TRANSCRIPTIONAL REGULATOR, TRMB"/>
    <property type="match status" value="1"/>
</dbReference>
<dbReference type="PANTHER" id="PTHR36216:SF1">
    <property type="entry name" value="HTH ARSR-TYPE DOMAIN-CONTAINING PROTEIN"/>
    <property type="match status" value="1"/>
</dbReference>
<feature type="domain" description="HVO-0163 N-terminal HTH" evidence="2">
    <location>
        <begin position="58"/>
        <end position="121"/>
    </location>
</feature>
<dbReference type="SUPFAM" id="SSF46785">
    <property type="entry name" value="Winged helix' DNA-binding domain"/>
    <property type="match status" value="2"/>
</dbReference>
<evidence type="ECO:0000313" key="3">
    <source>
        <dbReference type="EMBL" id="KKM28170.1"/>
    </source>
</evidence>
<name>A0A0F9LL86_9ZZZZ</name>
<protein>
    <submittedName>
        <fullName evidence="3">Uncharacterized protein</fullName>
    </submittedName>
</protein>
<feature type="domain" description="Helix-turn-helix type 11" evidence="1">
    <location>
        <begin position="135"/>
        <end position="177"/>
    </location>
</feature>
<gene>
    <name evidence="3" type="ORF">LCGC14_1567350</name>
</gene>
<dbReference type="EMBL" id="LAZR01012177">
    <property type="protein sequence ID" value="KKM28170.1"/>
    <property type="molecule type" value="Genomic_DNA"/>
</dbReference>